<comment type="caution">
    <text evidence="3">The sequence shown here is derived from an EMBL/GenBank/DDBJ whole genome shotgun (WGS) entry which is preliminary data.</text>
</comment>
<dbReference type="PROSITE" id="PS51257">
    <property type="entry name" value="PROKAR_LIPOPROTEIN"/>
    <property type="match status" value="1"/>
</dbReference>
<gene>
    <name evidence="3" type="ORF">A3K86_10140</name>
</gene>
<dbReference type="Proteomes" id="UP000078503">
    <property type="component" value="Unassembled WGS sequence"/>
</dbReference>
<evidence type="ECO:0000313" key="4">
    <source>
        <dbReference type="Proteomes" id="UP000078503"/>
    </source>
</evidence>
<protein>
    <recommendedName>
        <fullName evidence="2">DUF6701 domain-containing protein</fullName>
    </recommendedName>
</protein>
<name>A0A178KIU8_9GAMM</name>
<feature type="signal peptide" evidence="1">
    <location>
        <begin position="1"/>
        <end position="21"/>
    </location>
</feature>
<dbReference type="RefSeq" id="WP_068330786.1">
    <property type="nucleotide sequence ID" value="NZ_LVHF01000018.1"/>
</dbReference>
<keyword evidence="1" id="KW-0732">Signal</keyword>
<feature type="domain" description="DUF6701" evidence="2">
    <location>
        <begin position="741"/>
        <end position="1339"/>
    </location>
</feature>
<feature type="chain" id="PRO_5008090393" description="DUF6701 domain-containing protein" evidence="1">
    <location>
        <begin position="22"/>
        <end position="1346"/>
    </location>
</feature>
<evidence type="ECO:0000259" key="2">
    <source>
        <dbReference type="Pfam" id="PF20419"/>
    </source>
</evidence>
<reference evidence="3 4" key="1">
    <citation type="submission" date="2016-03" db="EMBL/GenBank/DDBJ databases">
        <title>Photobacterium proteolyticum sp. nov. a protease producing bacterium isolated from ocean sediments of Laizhou Bay.</title>
        <authorList>
            <person name="Li Y."/>
        </authorList>
    </citation>
    <scope>NUCLEOTIDE SEQUENCE [LARGE SCALE GENOMIC DNA]</scope>
    <source>
        <strain evidence="3 4">R-40508</strain>
    </source>
</reference>
<sequence length="1346" mass="148000">MKIIKYLAYVLLVALSCSLHAAEPTFEFGELNVRGDCFNQNCEIKFKKTYAKKPLVFVMSTIERNGRDAPSNLFVTKVTTTSATIRQHLAPFRSKDNKGRTILQVKEVGQSCNNRNFCLEKLPNNKINYFVIEEGEVNFGGKGRIKAGKISVNKYLKGGVKLPWSDVDDYTTEVRFSNNFTNPGILVSIQGNGENYSQRSHWITPVVPYVDLGFTVNRFYLGLDRSEVDSSSFDHDDGPAKEVAYIIAEGAGVYKGLQFTMGAGATPNTLDDDLKGFDKVTIPIIRQCDKFIEIPGSSGFTEQPMILASKSSRKGNNGGWLRYCQAKKTGNDYSVSFVNDEDLNERKQNTLERKHASENIGFMAFQRKVSEEVCDIFTGPAQTWSQSAEVEVKEHSKIYNAMSGYQLGFPDNGDMKFNYDSCVNRACEPTPSLMLPSLTLETFRYGDKEVKLSTGSKTISPDRYKEIKVEGSSNLTLNAGEYWVQEFKLEGSSKLIVNGQVTVHILKEFKVSGSGFINYEQGSKPDNLIILGHNSDSEIKMDAGSASQDNRQGIVAKALILAGDEVLLKNTVLHGAVTTRELKMESFAKIIGDSDCFDSGPTYRLEISPDKKDKVLACDGEEITFSIIDETTNKVAENFTGSLEITAPSTTPNNADVCWFNSASAPVGTCPSKITHQFNSETGSVKYKLSSKDLASINIQAKLTSHGDVTKTAGAYTFVPFALAIENKDFVDNVPFGQIVGREFGWDIVAKAKAGNSRRCDVMEGYTGNRKLTVSHTQSLTNGGKQLRIKSNKPGSNFKNASGDFDFIFVKGKATGNKGIYSEAGKVMLNITDKQYQGKPSEMAASENFYFRPFALALCDWNDKNSSLFKGDANTGSGLAKAGERINFYAKPLAWMGSDYASNNSFKTPIVNKNEDHYCGQTALTQFVDDTVQTDLNVGVYSLDTPSSGKLGDNVFGDDAKFKAGDDYGKGIVGWGDVGSFKVGLGSDDYLIKGLAVPPAPFRIGRIYPAYFELTSSAVKNAHPANSLTGFTYMNQEWGYDFTLTAKANGYTEPTTNYGLLKPEFQAKVRLALVDGDAADKANNDWSARSKSKMSGVLGPWTSASLSHSVTGEMFSRIKQGKGTITDNRVFPNMKVMVYSKKGDHTDPISYSSSPQDLVTDSETFTGSALAGRLDARYGRMVLDDVGSAFDTSVTVPMRVEYWNGSEFVINKDDSYTPFDGGKYCKQMIWPTGSGADKSKSVLQGSGSHIEIGKTSAIEANPNRTGFYREQVRFWHKLRSTPPSQIKGEQTITCPQELGYTNLPWLTYNWRGEGDESPSAVITFGVYRGNDRIIYRGEKGMTALPN</sequence>
<dbReference type="STRING" id="858640.A3K86_10140"/>
<evidence type="ECO:0000313" key="3">
    <source>
        <dbReference type="EMBL" id="OAN16522.1"/>
    </source>
</evidence>
<keyword evidence="4" id="KW-1185">Reference proteome</keyword>
<dbReference type="OrthoDB" id="9790247at2"/>
<dbReference type="InterPro" id="IPR046524">
    <property type="entry name" value="DUF6701"/>
</dbReference>
<accession>A0A178KIU8</accession>
<organism evidence="3 4">
    <name type="scientific">Photobacterium jeanii</name>
    <dbReference type="NCBI Taxonomy" id="858640"/>
    <lineage>
        <taxon>Bacteria</taxon>
        <taxon>Pseudomonadati</taxon>
        <taxon>Pseudomonadota</taxon>
        <taxon>Gammaproteobacteria</taxon>
        <taxon>Vibrionales</taxon>
        <taxon>Vibrionaceae</taxon>
        <taxon>Photobacterium</taxon>
    </lineage>
</organism>
<dbReference type="Pfam" id="PF20419">
    <property type="entry name" value="DUF6701"/>
    <property type="match status" value="1"/>
</dbReference>
<proteinExistence type="predicted"/>
<evidence type="ECO:0000256" key="1">
    <source>
        <dbReference type="SAM" id="SignalP"/>
    </source>
</evidence>
<dbReference type="EMBL" id="LVHF01000018">
    <property type="protein sequence ID" value="OAN16522.1"/>
    <property type="molecule type" value="Genomic_DNA"/>
</dbReference>